<proteinExistence type="predicted"/>
<gene>
    <name evidence="2" type="ORF">OG375_21640</name>
</gene>
<dbReference type="Pfam" id="PF18895">
    <property type="entry name" value="T4SS_pilin"/>
    <property type="match status" value="1"/>
</dbReference>
<feature type="transmembrane region" description="Helical" evidence="1">
    <location>
        <begin position="95"/>
        <end position="115"/>
    </location>
</feature>
<sequence>MLYQATRLIPVLIVVAAVLTTVIVLGDTAAYAAEPKEPAGPESITTVINNIRVWLVGILVAVATLFLTVGGLRYLAANGDPSETEKGKLAMKSAAIGYALALLAPLFVTIVGGWVK</sequence>
<feature type="transmembrane region" description="Helical" evidence="1">
    <location>
        <begin position="53"/>
        <end position="75"/>
    </location>
</feature>
<evidence type="ECO:0000256" key="1">
    <source>
        <dbReference type="SAM" id="Phobius"/>
    </source>
</evidence>
<keyword evidence="1" id="KW-1133">Transmembrane helix</keyword>
<accession>A0ABZ1P986</accession>
<name>A0ABZ1P986_9ACTN</name>
<dbReference type="RefSeq" id="WP_328366666.1">
    <property type="nucleotide sequence ID" value="NZ_CP107941.1"/>
</dbReference>
<dbReference type="InterPro" id="IPR043993">
    <property type="entry name" value="T4SS_pilin"/>
</dbReference>
<keyword evidence="1" id="KW-0472">Membrane</keyword>
<evidence type="ECO:0000313" key="2">
    <source>
        <dbReference type="EMBL" id="WUI80537.1"/>
    </source>
</evidence>
<keyword evidence="1" id="KW-0812">Transmembrane</keyword>
<evidence type="ECO:0000313" key="3">
    <source>
        <dbReference type="Proteomes" id="UP001346877"/>
    </source>
</evidence>
<keyword evidence="3" id="KW-1185">Reference proteome</keyword>
<protein>
    <submittedName>
        <fullName evidence="2">Pilin</fullName>
    </submittedName>
</protein>
<reference evidence="2 3" key="1">
    <citation type="submission" date="2022-10" db="EMBL/GenBank/DDBJ databases">
        <title>The complete genomes of actinobacterial strains from the NBC collection.</title>
        <authorList>
            <person name="Joergensen T.S."/>
            <person name="Alvarez Arevalo M."/>
            <person name="Sterndorff E.B."/>
            <person name="Faurdal D."/>
            <person name="Vuksanovic O."/>
            <person name="Mourched A.-S."/>
            <person name="Charusanti P."/>
            <person name="Shaw S."/>
            <person name="Blin K."/>
            <person name="Weber T."/>
        </authorList>
    </citation>
    <scope>NUCLEOTIDE SEQUENCE [LARGE SCALE GENOMIC DNA]</scope>
    <source>
        <strain evidence="2 3">NBC_00396</strain>
    </source>
</reference>
<dbReference type="EMBL" id="CP107941">
    <property type="protein sequence ID" value="WUI80537.1"/>
    <property type="molecule type" value="Genomic_DNA"/>
</dbReference>
<feature type="transmembrane region" description="Helical" evidence="1">
    <location>
        <begin position="12"/>
        <end position="33"/>
    </location>
</feature>
<organism evidence="2 3">
    <name type="scientific">Micromonospora zamorensis</name>
    <dbReference type="NCBI Taxonomy" id="709883"/>
    <lineage>
        <taxon>Bacteria</taxon>
        <taxon>Bacillati</taxon>
        <taxon>Actinomycetota</taxon>
        <taxon>Actinomycetes</taxon>
        <taxon>Micromonosporales</taxon>
        <taxon>Micromonosporaceae</taxon>
        <taxon>Micromonospora</taxon>
    </lineage>
</organism>
<dbReference type="Proteomes" id="UP001346877">
    <property type="component" value="Chromosome"/>
</dbReference>